<dbReference type="eggNOG" id="ENOG502QQ9D">
    <property type="taxonomic scope" value="Eukaryota"/>
</dbReference>
<sequence>MAQCPMMSLLAGLPTTGWTYIKGVGRLLDALDLADVASAAAEPPVTDNVRREEKFFVETAASFGIEVNLPASRAGVVERDEKLDGLKRFERLFRRLSKGPQPLGWLEGAVLLRREFITNWSSDEFSLCRRARSHHRPGI</sequence>
<dbReference type="RefSeq" id="XP_008093775.1">
    <property type="nucleotide sequence ID" value="XM_008095584.1"/>
</dbReference>
<dbReference type="OrthoDB" id="37730at2759"/>
<dbReference type="HOGENOM" id="CLU_1844928_0_0_1"/>
<dbReference type="STRING" id="645133.E3QFS0"/>
<keyword evidence="2" id="KW-1185">Reference proteome</keyword>
<organism evidence="2">
    <name type="scientific">Colletotrichum graminicola (strain M1.001 / M2 / FGSC 10212)</name>
    <name type="common">Maize anthracnose fungus</name>
    <name type="synonym">Glomerella graminicola</name>
    <dbReference type="NCBI Taxonomy" id="645133"/>
    <lineage>
        <taxon>Eukaryota</taxon>
        <taxon>Fungi</taxon>
        <taxon>Dikarya</taxon>
        <taxon>Ascomycota</taxon>
        <taxon>Pezizomycotina</taxon>
        <taxon>Sordariomycetes</taxon>
        <taxon>Hypocreomycetidae</taxon>
        <taxon>Glomerellales</taxon>
        <taxon>Glomerellaceae</taxon>
        <taxon>Colletotrichum</taxon>
        <taxon>Colletotrichum graminicola species complex</taxon>
    </lineage>
</organism>
<accession>E3QFS0</accession>
<protein>
    <submittedName>
        <fullName evidence="1">Uncharacterized protein</fullName>
    </submittedName>
</protein>
<dbReference type="Proteomes" id="UP000008782">
    <property type="component" value="Unassembled WGS sequence"/>
</dbReference>
<proteinExistence type="predicted"/>
<name>E3QFS0_COLGM</name>
<dbReference type="GeneID" id="24410264"/>
<evidence type="ECO:0000313" key="2">
    <source>
        <dbReference type="Proteomes" id="UP000008782"/>
    </source>
</evidence>
<dbReference type="VEuPathDB" id="FungiDB:GLRG_04899"/>
<evidence type="ECO:0000313" key="1">
    <source>
        <dbReference type="EMBL" id="EFQ29755.1"/>
    </source>
</evidence>
<reference evidence="2" key="1">
    <citation type="journal article" date="2012" name="Nat. Genet.">
        <title>Lifestyle transitions in plant pathogenic Colletotrichum fungi deciphered by genome and transcriptome analyses.</title>
        <authorList>
            <person name="O'Connell R.J."/>
            <person name="Thon M.R."/>
            <person name="Hacquard S."/>
            <person name="Amyotte S.G."/>
            <person name="Kleemann J."/>
            <person name="Torres M.F."/>
            <person name="Damm U."/>
            <person name="Buiate E.A."/>
            <person name="Epstein L."/>
            <person name="Alkan N."/>
            <person name="Altmueller J."/>
            <person name="Alvarado-Balderrama L."/>
            <person name="Bauser C.A."/>
            <person name="Becker C."/>
            <person name="Birren B.W."/>
            <person name="Chen Z."/>
            <person name="Choi J."/>
            <person name="Crouch J.A."/>
            <person name="Duvick J.P."/>
            <person name="Farman M.A."/>
            <person name="Gan P."/>
            <person name="Heiman D."/>
            <person name="Henrissat B."/>
            <person name="Howard R.J."/>
            <person name="Kabbage M."/>
            <person name="Koch C."/>
            <person name="Kracher B."/>
            <person name="Kubo Y."/>
            <person name="Law A.D."/>
            <person name="Lebrun M.-H."/>
            <person name="Lee Y.-H."/>
            <person name="Miyara I."/>
            <person name="Moore N."/>
            <person name="Neumann U."/>
            <person name="Nordstroem K."/>
            <person name="Panaccione D.G."/>
            <person name="Panstruga R."/>
            <person name="Place M."/>
            <person name="Proctor R.H."/>
            <person name="Prusky D."/>
            <person name="Rech G."/>
            <person name="Reinhardt R."/>
            <person name="Rollins J.A."/>
            <person name="Rounsley S."/>
            <person name="Schardl C.L."/>
            <person name="Schwartz D.C."/>
            <person name="Shenoy N."/>
            <person name="Shirasu K."/>
            <person name="Sikhakolli U.R."/>
            <person name="Stueber K."/>
            <person name="Sukno S.A."/>
            <person name="Sweigard J.A."/>
            <person name="Takano Y."/>
            <person name="Takahara H."/>
            <person name="Trail F."/>
            <person name="van der Does H.C."/>
            <person name="Voll L.M."/>
            <person name="Will I."/>
            <person name="Young S."/>
            <person name="Zeng Q."/>
            <person name="Zhang J."/>
            <person name="Zhou S."/>
            <person name="Dickman M.B."/>
            <person name="Schulze-Lefert P."/>
            <person name="Ver Loren van Themaat E."/>
            <person name="Ma L.-J."/>
            <person name="Vaillancourt L.J."/>
        </authorList>
    </citation>
    <scope>NUCLEOTIDE SEQUENCE [LARGE SCALE GENOMIC DNA]</scope>
    <source>
        <strain evidence="2">M1.001 / M2 / FGSC 10212</strain>
    </source>
</reference>
<dbReference type="EMBL" id="GG697346">
    <property type="protein sequence ID" value="EFQ29755.1"/>
    <property type="molecule type" value="Genomic_DNA"/>
</dbReference>
<gene>
    <name evidence="1" type="ORF">GLRG_04899</name>
</gene>
<dbReference type="AlphaFoldDB" id="E3QFS0"/>